<feature type="region of interest" description="Disordered" evidence="2">
    <location>
        <begin position="1"/>
        <end position="42"/>
    </location>
</feature>
<feature type="compositionally biased region" description="Basic and acidic residues" evidence="2">
    <location>
        <begin position="258"/>
        <end position="274"/>
    </location>
</feature>
<keyword evidence="4" id="KW-1185">Reference proteome</keyword>
<reference evidence="3 4" key="1">
    <citation type="journal article" date="2018" name="IMA Fungus">
        <title>IMA Genome-F 10: Nine draft genome sequences of Claviceps purpurea s.lat., including C. arundinis, C. humidiphila, and C. cf. spartinae, pseudomolecules for the pitch canker pathogen Fusarium circinatum, draft genome of Davidsoniella eucalypti, Grosmannia galeiformis, Quambalaria eucalypti, and Teratosphaeria destructans.</title>
        <authorList>
            <person name="Wingfield B.D."/>
            <person name="Liu M."/>
            <person name="Nguyen H.D."/>
            <person name="Lane F.A."/>
            <person name="Morgan S.W."/>
            <person name="De Vos L."/>
            <person name="Wilken P.M."/>
            <person name="Duong T.A."/>
            <person name="Aylward J."/>
            <person name="Coetzee M.P."/>
            <person name="Dadej K."/>
            <person name="De Beer Z.W."/>
            <person name="Findlay W."/>
            <person name="Havenga M."/>
            <person name="Kolarik M."/>
            <person name="Menzies J.G."/>
            <person name="Naidoo K."/>
            <person name="Pochopski O."/>
            <person name="Shoukouhi P."/>
            <person name="Santana Q.C."/>
            <person name="Seifert K.A."/>
            <person name="Soal N."/>
            <person name="Steenkamp E.T."/>
            <person name="Tatham C.T."/>
            <person name="van der Nest M.A."/>
            <person name="Wingfield M.J."/>
        </authorList>
    </citation>
    <scope>NUCLEOTIDE SEQUENCE [LARGE SCALE GENOMIC DNA]</scope>
    <source>
        <strain evidence="3">CMW44962</strain>
    </source>
</reference>
<dbReference type="Proteomes" id="UP001138500">
    <property type="component" value="Unassembled WGS sequence"/>
</dbReference>
<evidence type="ECO:0000313" key="3">
    <source>
        <dbReference type="EMBL" id="KAH9826637.1"/>
    </source>
</evidence>
<evidence type="ECO:0000313" key="4">
    <source>
        <dbReference type="Proteomes" id="UP001138500"/>
    </source>
</evidence>
<organism evidence="3 4">
    <name type="scientific">Teratosphaeria destructans</name>
    <dbReference type="NCBI Taxonomy" id="418781"/>
    <lineage>
        <taxon>Eukaryota</taxon>
        <taxon>Fungi</taxon>
        <taxon>Dikarya</taxon>
        <taxon>Ascomycota</taxon>
        <taxon>Pezizomycotina</taxon>
        <taxon>Dothideomycetes</taxon>
        <taxon>Dothideomycetidae</taxon>
        <taxon>Mycosphaerellales</taxon>
        <taxon>Teratosphaeriaceae</taxon>
        <taxon>Teratosphaeria</taxon>
    </lineage>
</organism>
<dbReference type="InterPro" id="IPR013083">
    <property type="entry name" value="Znf_RING/FYVE/PHD"/>
</dbReference>
<gene>
    <name evidence="3" type="ORF">Tdes44962_MAKER10008</name>
</gene>
<dbReference type="PANTHER" id="PTHR12775:SF0">
    <property type="entry name" value="REPLICATION TERMINATION FACTOR 2"/>
    <property type="match status" value="1"/>
</dbReference>
<feature type="region of interest" description="Disordered" evidence="2">
    <location>
        <begin position="191"/>
        <end position="307"/>
    </location>
</feature>
<protein>
    <submittedName>
        <fullName evidence="3">Rtf2 RING-finger</fullName>
    </submittedName>
</protein>
<name>A0A9W7SQ64_9PEZI</name>
<feature type="compositionally biased region" description="Polar residues" evidence="2">
    <location>
        <begin position="275"/>
        <end position="288"/>
    </location>
</feature>
<sequence length="307" mass="33430">MGNDGGSIPTRRELVKEAARNPSAAEVKESQQEQQEYHWTTDPISLKPLAQPVVSDCAGRLYNKDTILEYLVEGTRKEEADRITRGAVNSLKDVVEVKFEVDDDATAKAKRETWKCPITGDKLGPGSKAVYLVPCGHAFSGTTIKEVSGEKCLTCETEYASNDIVPILPTAAEDIARLSLRKKTLQEKGLAHSLKKAAGGKKRKKKDGTIDAAKAPRIAGMERDGSVIRASTPKNGHAEDDGSDRINNSSTASLTAKVLDEQDRAKKRKLDSENVRSLFSTRDQSKLSGKSADFMTRGYSLPAAPKR</sequence>
<comment type="caution">
    <text evidence="3">The sequence shown here is derived from an EMBL/GenBank/DDBJ whole genome shotgun (WGS) entry which is preliminary data.</text>
</comment>
<dbReference type="InterPro" id="IPR027799">
    <property type="entry name" value="Rtf2_RING-finger"/>
</dbReference>
<proteinExistence type="inferred from homology"/>
<evidence type="ECO:0000256" key="2">
    <source>
        <dbReference type="SAM" id="MobiDB-lite"/>
    </source>
</evidence>
<feature type="compositionally biased region" description="Polar residues" evidence="2">
    <location>
        <begin position="245"/>
        <end position="254"/>
    </location>
</feature>
<dbReference type="Gene3D" id="3.30.40.10">
    <property type="entry name" value="Zinc/RING finger domain, C3HC4 (zinc finger)"/>
    <property type="match status" value="1"/>
</dbReference>
<dbReference type="OrthoDB" id="247013at2759"/>
<dbReference type="EMBL" id="RIBY02001972">
    <property type="protein sequence ID" value="KAH9826637.1"/>
    <property type="molecule type" value="Genomic_DNA"/>
</dbReference>
<dbReference type="InterPro" id="IPR006735">
    <property type="entry name" value="Rtf2"/>
</dbReference>
<dbReference type="Pfam" id="PF04641">
    <property type="entry name" value="Rtf2"/>
    <property type="match status" value="1"/>
</dbReference>
<reference evidence="3 4" key="2">
    <citation type="journal article" date="2021" name="Curr. Genet.">
        <title>Genetic response to nitrogen starvation in the aggressive Eucalyptus foliar pathogen Teratosphaeria destructans.</title>
        <authorList>
            <person name="Havenga M."/>
            <person name="Wingfield B.D."/>
            <person name="Wingfield M.J."/>
            <person name="Dreyer L.L."/>
            <person name="Roets F."/>
            <person name="Aylward J."/>
        </authorList>
    </citation>
    <scope>NUCLEOTIDE SEQUENCE [LARGE SCALE GENOMIC DNA]</scope>
    <source>
        <strain evidence="3">CMW44962</strain>
    </source>
</reference>
<evidence type="ECO:0000256" key="1">
    <source>
        <dbReference type="ARBA" id="ARBA00009885"/>
    </source>
</evidence>
<dbReference type="PANTHER" id="PTHR12775">
    <property type="entry name" value="PROTEIN C20ORF43 HOMOLOG"/>
    <property type="match status" value="1"/>
</dbReference>
<dbReference type="AlphaFoldDB" id="A0A9W7SQ64"/>
<comment type="similarity">
    <text evidence="1">Belongs to the rtf2 family.</text>
</comment>
<dbReference type="GO" id="GO:0005634">
    <property type="term" value="C:nucleus"/>
    <property type="evidence" value="ECO:0007669"/>
    <property type="project" value="TreeGrafter"/>
</dbReference>
<feature type="compositionally biased region" description="Basic and acidic residues" evidence="2">
    <location>
        <begin position="10"/>
        <end position="19"/>
    </location>
</feature>
<dbReference type="GO" id="GO:0006274">
    <property type="term" value="P:DNA replication termination"/>
    <property type="evidence" value="ECO:0007669"/>
    <property type="project" value="TreeGrafter"/>
</dbReference>
<dbReference type="CDD" id="cd16653">
    <property type="entry name" value="RING-like_Rtf2"/>
    <property type="match status" value="1"/>
</dbReference>
<feature type="compositionally biased region" description="Basic residues" evidence="2">
    <location>
        <begin position="193"/>
        <end position="206"/>
    </location>
</feature>
<accession>A0A9W7SQ64</accession>